<accession>A0ABV5WF27</accession>
<evidence type="ECO:0000313" key="2">
    <source>
        <dbReference type="Proteomes" id="UP001589609"/>
    </source>
</evidence>
<dbReference type="Proteomes" id="UP001589609">
    <property type="component" value="Unassembled WGS sequence"/>
</dbReference>
<dbReference type="EMBL" id="JBHMAF010000038">
    <property type="protein sequence ID" value="MFB9758721.1"/>
    <property type="molecule type" value="Genomic_DNA"/>
</dbReference>
<organism evidence="1 2">
    <name type="scientific">Ectobacillus funiculus</name>
    <dbReference type="NCBI Taxonomy" id="137993"/>
    <lineage>
        <taxon>Bacteria</taxon>
        <taxon>Bacillati</taxon>
        <taxon>Bacillota</taxon>
        <taxon>Bacilli</taxon>
        <taxon>Bacillales</taxon>
        <taxon>Bacillaceae</taxon>
        <taxon>Ectobacillus</taxon>
    </lineage>
</organism>
<protein>
    <submittedName>
        <fullName evidence="1">Uncharacterized protein</fullName>
    </submittedName>
</protein>
<reference evidence="1 2" key="1">
    <citation type="submission" date="2024-09" db="EMBL/GenBank/DDBJ databases">
        <authorList>
            <person name="Sun Q."/>
            <person name="Mori K."/>
        </authorList>
    </citation>
    <scope>NUCLEOTIDE SEQUENCE [LARGE SCALE GENOMIC DNA]</scope>
    <source>
        <strain evidence="1 2">JCM 11201</strain>
    </source>
</reference>
<dbReference type="RefSeq" id="WP_342048669.1">
    <property type="nucleotide sequence ID" value="NZ_JBHMAF010000038.1"/>
</dbReference>
<comment type="caution">
    <text evidence="1">The sequence shown here is derived from an EMBL/GenBank/DDBJ whole genome shotgun (WGS) entry which is preliminary data.</text>
</comment>
<evidence type="ECO:0000313" key="1">
    <source>
        <dbReference type="EMBL" id="MFB9758721.1"/>
    </source>
</evidence>
<keyword evidence="2" id="KW-1185">Reference proteome</keyword>
<gene>
    <name evidence="1" type="ORF">ACFFMS_09465</name>
</gene>
<proteinExistence type="predicted"/>
<name>A0ABV5WF27_9BACI</name>
<sequence>MYHNTEPQQWVNDYLDLYLYAGRIGDQSWQQEILAKLINFSTNQLSRPAITY</sequence>